<protein>
    <submittedName>
        <fullName evidence="1">Uncharacterized protein</fullName>
    </submittedName>
</protein>
<comment type="caution">
    <text evidence="1">The sequence shown here is derived from an EMBL/GenBank/DDBJ whole genome shotgun (WGS) entry which is preliminary data.</text>
</comment>
<dbReference type="AlphaFoldDB" id="A0A9W8G7A0"/>
<sequence length="494" mass="55159">MRGSIMSKHEVTATIEDSEEIEAVCPLDTLPNDFPYKQAVALLASDSSIRIFTTKSNPDTSSWQEVGKGAFGRGTDRICSLASTMVRDTNNSDVVPTIACGMVGGGVAVLSLKITESDYIEAERVLKFQSGHESIGYIAWADQESSAIHGPLLAACLIDGTVNLWRVARDLTSATAMGVIGGKDWRPITASDARMGILVLVKLGTVLIIDTKNPGEGDSADFNVQYVSLGTTESITSCTIDEHRDKIYFGSFDFVVCVLARTQEKWTRVSKEETALREGMRKTVVRSFTTEFKMNQLILRNMRTSPNNRYLAFVADDQVNWGLEKDGQGVTRIHFHQLEDWTMDTTKASLDRIISGNYHGDLRYNLWDIFHDITADETIELVEYLNQMQLPSGSDIYQQRLFILNLISCTLKVDRVDAIFEKAQSSALDQHAKKLFKWIKKYITSSDTVSLSEKDQAYLKQVNWAVHQTAGGMLCRESRICDVVSARFAWVRPV</sequence>
<evidence type="ECO:0000313" key="2">
    <source>
        <dbReference type="Proteomes" id="UP001151518"/>
    </source>
</evidence>
<dbReference type="Proteomes" id="UP001151518">
    <property type="component" value="Unassembled WGS sequence"/>
</dbReference>
<reference evidence="1" key="1">
    <citation type="submission" date="2022-07" db="EMBL/GenBank/DDBJ databases">
        <title>Phylogenomic reconstructions and comparative analyses of Kickxellomycotina fungi.</title>
        <authorList>
            <person name="Reynolds N.K."/>
            <person name="Stajich J.E."/>
            <person name="Barry K."/>
            <person name="Grigoriev I.V."/>
            <person name="Crous P."/>
            <person name="Smith M.E."/>
        </authorList>
    </citation>
    <scope>NUCLEOTIDE SEQUENCE</scope>
    <source>
        <strain evidence="1">NRRL 3115</strain>
    </source>
</reference>
<gene>
    <name evidence="1" type="ORF">GGI25_000819</name>
</gene>
<organism evidence="1 2">
    <name type="scientific">Coemansia spiralis</name>
    <dbReference type="NCBI Taxonomy" id="417178"/>
    <lineage>
        <taxon>Eukaryota</taxon>
        <taxon>Fungi</taxon>
        <taxon>Fungi incertae sedis</taxon>
        <taxon>Zoopagomycota</taxon>
        <taxon>Kickxellomycotina</taxon>
        <taxon>Kickxellomycetes</taxon>
        <taxon>Kickxellales</taxon>
        <taxon>Kickxellaceae</taxon>
        <taxon>Coemansia</taxon>
    </lineage>
</organism>
<proteinExistence type="predicted"/>
<evidence type="ECO:0000313" key="1">
    <source>
        <dbReference type="EMBL" id="KAJ2680226.1"/>
    </source>
</evidence>
<dbReference type="SUPFAM" id="SSF50978">
    <property type="entry name" value="WD40 repeat-like"/>
    <property type="match status" value="1"/>
</dbReference>
<dbReference type="OrthoDB" id="5542474at2759"/>
<accession>A0A9W8G7A0</accession>
<name>A0A9W8G7A0_9FUNG</name>
<dbReference type="InterPro" id="IPR036322">
    <property type="entry name" value="WD40_repeat_dom_sf"/>
</dbReference>
<dbReference type="Gene3D" id="2.130.10.10">
    <property type="entry name" value="YVTN repeat-like/Quinoprotein amine dehydrogenase"/>
    <property type="match status" value="1"/>
</dbReference>
<dbReference type="InterPro" id="IPR015943">
    <property type="entry name" value="WD40/YVTN_repeat-like_dom_sf"/>
</dbReference>
<dbReference type="EMBL" id="JANBTW010000006">
    <property type="protein sequence ID" value="KAJ2680226.1"/>
    <property type="molecule type" value="Genomic_DNA"/>
</dbReference>